<accession>A0ACB5S3T7</accession>
<dbReference type="EMBL" id="BSXG01000037">
    <property type="protein sequence ID" value="GME27434.1"/>
    <property type="molecule type" value="Genomic_DNA"/>
</dbReference>
<gene>
    <name evidence="1" type="primary">g7353</name>
    <name evidence="1" type="ORF">NpPPO83_00007353</name>
</gene>
<protein>
    <submittedName>
        <fullName evidence="1">Uncharacterized protein</fullName>
    </submittedName>
</protein>
<evidence type="ECO:0000313" key="1">
    <source>
        <dbReference type="EMBL" id="GME27434.1"/>
    </source>
</evidence>
<proteinExistence type="predicted"/>
<comment type="caution">
    <text evidence="1">The sequence shown here is derived from an EMBL/GenBank/DDBJ whole genome shotgun (WGS) entry which is preliminary data.</text>
</comment>
<sequence>MLLLCVVLLPFLYFGLRVKIKASITRGSPGDSGATKKSQLVVIQHGQLQSFSQSGITLSARVPAPDATIPSTGAKHRP</sequence>
<reference evidence="1" key="1">
    <citation type="submission" date="2024-09" db="EMBL/GenBank/DDBJ databases">
        <title>Draft Genome Sequences of Neofusicoccum parvum.</title>
        <authorList>
            <person name="Ashida A."/>
            <person name="Camagna M."/>
            <person name="Tanaka A."/>
            <person name="Takemoto D."/>
        </authorList>
    </citation>
    <scope>NUCLEOTIDE SEQUENCE</scope>
    <source>
        <strain evidence="1">PPO83</strain>
    </source>
</reference>
<dbReference type="Proteomes" id="UP001165186">
    <property type="component" value="Unassembled WGS sequence"/>
</dbReference>
<name>A0ACB5S3T7_9PEZI</name>
<organism evidence="1 2">
    <name type="scientific">Neofusicoccum parvum</name>
    <dbReference type="NCBI Taxonomy" id="310453"/>
    <lineage>
        <taxon>Eukaryota</taxon>
        <taxon>Fungi</taxon>
        <taxon>Dikarya</taxon>
        <taxon>Ascomycota</taxon>
        <taxon>Pezizomycotina</taxon>
        <taxon>Dothideomycetes</taxon>
        <taxon>Dothideomycetes incertae sedis</taxon>
        <taxon>Botryosphaeriales</taxon>
        <taxon>Botryosphaeriaceae</taxon>
        <taxon>Neofusicoccum</taxon>
    </lineage>
</organism>
<keyword evidence="2" id="KW-1185">Reference proteome</keyword>
<evidence type="ECO:0000313" key="2">
    <source>
        <dbReference type="Proteomes" id="UP001165186"/>
    </source>
</evidence>